<gene>
    <name evidence="1" type="primary">cps5B</name>
    <name evidence="1" type="ordered locus">APL_1580</name>
</gene>
<evidence type="ECO:0000313" key="2">
    <source>
        <dbReference type="Proteomes" id="UP000001432"/>
    </source>
</evidence>
<organism evidence="1 2">
    <name type="scientific">Actinobacillus pleuropneumoniae serotype 5b (strain L20)</name>
    <dbReference type="NCBI Taxonomy" id="416269"/>
    <lineage>
        <taxon>Bacteria</taxon>
        <taxon>Pseudomonadati</taxon>
        <taxon>Pseudomonadota</taxon>
        <taxon>Gammaproteobacteria</taxon>
        <taxon>Pasteurellales</taxon>
        <taxon>Pasteurellaceae</taxon>
        <taxon>Actinobacillus</taxon>
    </lineage>
</organism>
<dbReference type="GO" id="GO:0015774">
    <property type="term" value="P:polysaccharide transport"/>
    <property type="evidence" value="ECO:0007669"/>
    <property type="project" value="InterPro"/>
</dbReference>
<dbReference type="PATRIC" id="fig|416269.6.peg.1646"/>
<dbReference type="RefSeq" id="WP_011848620.1">
    <property type="nucleotide sequence ID" value="NC_009053.1"/>
</dbReference>
<dbReference type="STRING" id="416269.APL_1580"/>
<dbReference type="InterPro" id="IPR007833">
    <property type="entry name" value="Capsule_polysaccharide_synth"/>
</dbReference>
<dbReference type="AlphaFoldDB" id="A3N2M8"/>
<dbReference type="HOGENOM" id="CLU_032721_0_0_6"/>
<evidence type="ECO:0000313" key="1">
    <source>
        <dbReference type="EMBL" id="ABN74664.1"/>
    </source>
</evidence>
<dbReference type="Pfam" id="PF05159">
    <property type="entry name" value="Capsule_synth"/>
    <property type="match status" value="1"/>
</dbReference>
<dbReference type="Proteomes" id="UP000001432">
    <property type="component" value="Chromosome"/>
</dbReference>
<reference evidence="1 2" key="1">
    <citation type="journal article" date="2008" name="J. Bacteriol.">
        <title>The complete genome sequence of Actinobacillus pleuropneumoniae L20 (serotype 5b).</title>
        <authorList>
            <person name="Foote S.J."/>
            <person name="Bosse J.T."/>
            <person name="Bouevitch A.B."/>
            <person name="Langford P.R."/>
            <person name="Young N.M."/>
            <person name="Nash J.H."/>
        </authorList>
    </citation>
    <scope>NUCLEOTIDE SEQUENCE [LARGE SCALE GENOMIC DNA]</scope>
    <source>
        <strain evidence="1 2">L20</strain>
    </source>
</reference>
<dbReference type="GO" id="GO:0000271">
    <property type="term" value="P:polysaccharide biosynthetic process"/>
    <property type="evidence" value="ECO:0007669"/>
    <property type="project" value="InterPro"/>
</dbReference>
<dbReference type="EnsemblBacteria" id="ABN74664">
    <property type="protein sequence ID" value="ABN74664"/>
    <property type="gene ID" value="APL_1580"/>
</dbReference>
<sequence length="526" mass="61679">MSISILVPDSLHINKRNFSSFFSWIEKNKINIHFENNNKDWISLYGVYDSKLGILYEKIDILTKIEEEELFAFCVYDLNIFNICRAELLSLVATRPEWYNEDYPNNLREIYKKLYTNNRSELLQNMAAAWYWVDFWKKRLSELKQFSHCCVFSGGLIYQKSLIELLKYTPTKVMVMESLFTGNEYYCEERYSSIANNSDIKHLAIFNSYKKTFSSKSEYDKERMKAINKFLLMKNKNVQQPTDSEILVFKQQKPIITIIGQVINDFSVLEYKGRGLSTIKIYKELISKLSENGFNVVLKTHPWEEKKNNIRTSLTKNIIEEFLKNLTENQQECIKIVDHYSIKKLFKQSDFIISLNSQGLLEAAFDGIKPIQLGNAFYGKKGFTYDYDFLDIDQLVNDLVVNKLTPTLSLEEFDLFEEFITILLQKHAVSIHASGVSVLSRKFNLPTIIPLVENVPKEKSKTTLPTQKDVVKKENTTIVNMVELPKVVPQSDKNRKYQKFRNNPRQFFADSRNPVIRSLMYFFPYK</sequence>
<protein>
    <submittedName>
        <fullName evidence="1">Region 2 capsular polysaccharide biosynthesis protein</fullName>
    </submittedName>
</protein>
<dbReference type="EMBL" id="CP000569">
    <property type="protein sequence ID" value="ABN74664.1"/>
    <property type="molecule type" value="Genomic_DNA"/>
</dbReference>
<accession>A3N2M8</accession>
<proteinExistence type="predicted"/>
<dbReference type="KEGG" id="apl:APL_1580"/>
<name>A3N2M8_ACTP2</name>
<dbReference type="eggNOG" id="ENOG50333C9">
    <property type="taxonomic scope" value="Bacteria"/>
</dbReference>